<protein>
    <submittedName>
        <fullName evidence="3">Uncharacterized protein</fullName>
    </submittedName>
</protein>
<sequence length="378" mass="42005">DGFCVEAVCRGDVRVVERWVEVVVEEGGVGEVEEVEGGAREVMGGVEEGETEEKEGVKVEKKKETIRVLIISPPIINNNNNNNNNEQTGTNSCQQYTRKYHQQQRQQQLQQQCDMDNKCNNNHNHNHKHNNDILFTTKNIYWSCCFADYDVVWLSDRFEGDGLVVVVGGEVPSLSFLPLQCRAGEWALFCLAVVVVLVGIIGNLTAVISSIILAVKMRRRRGVNTAGTTVDAIRCVCLSLSMADLWLSVFVMAPGTFVMHQQITTTIPLNSNKTTHQQQHQQQHYLGHGVIELCVFWDGCVVPPLVCHSTGLLLPSPGVLCVLVGVPGFCVLESLALHPSLQQQQHQQQHHRSGPTRLDRQPHAKETAVPLVGQHRST</sequence>
<feature type="transmembrane region" description="Helical" evidence="2">
    <location>
        <begin position="186"/>
        <end position="215"/>
    </location>
</feature>
<feature type="region of interest" description="Disordered" evidence="1">
    <location>
        <begin position="342"/>
        <end position="378"/>
    </location>
</feature>
<gene>
    <name evidence="3" type="ORF">Pmani_031366</name>
</gene>
<evidence type="ECO:0000256" key="1">
    <source>
        <dbReference type="SAM" id="MobiDB-lite"/>
    </source>
</evidence>
<evidence type="ECO:0000256" key="2">
    <source>
        <dbReference type="SAM" id="Phobius"/>
    </source>
</evidence>
<reference evidence="3" key="1">
    <citation type="submission" date="2023-11" db="EMBL/GenBank/DDBJ databases">
        <title>Genome assemblies of two species of porcelain crab, Petrolisthes cinctipes and Petrolisthes manimaculis (Anomura: Porcellanidae).</title>
        <authorList>
            <person name="Angst P."/>
        </authorList>
    </citation>
    <scope>NUCLEOTIDE SEQUENCE</scope>
    <source>
        <strain evidence="3">PB745_02</strain>
        <tissue evidence="3">Gill</tissue>
    </source>
</reference>
<keyword evidence="2" id="KW-0812">Transmembrane</keyword>
<keyword evidence="2" id="KW-0472">Membrane</keyword>
<keyword evidence="2" id="KW-1133">Transmembrane helix</keyword>
<dbReference type="AlphaFoldDB" id="A0AAE1NTT1"/>
<evidence type="ECO:0000313" key="3">
    <source>
        <dbReference type="EMBL" id="KAK4296115.1"/>
    </source>
</evidence>
<keyword evidence="4" id="KW-1185">Reference proteome</keyword>
<name>A0AAE1NTT1_9EUCA</name>
<feature type="non-terminal residue" evidence="3">
    <location>
        <position position="1"/>
    </location>
</feature>
<dbReference type="Proteomes" id="UP001292094">
    <property type="component" value="Unassembled WGS sequence"/>
</dbReference>
<feature type="compositionally biased region" description="Basic and acidic residues" evidence="1">
    <location>
        <begin position="357"/>
        <end position="366"/>
    </location>
</feature>
<dbReference type="EMBL" id="JAWZYT010003922">
    <property type="protein sequence ID" value="KAK4296115.1"/>
    <property type="molecule type" value="Genomic_DNA"/>
</dbReference>
<organism evidence="3 4">
    <name type="scientific">Petrolisthes manimaculis</name>
    <dbReference type="NCBI Taxonomy" id="1843537"/>
    <lineage>
        <taxon>Eukaryota</taxon>
        <taxon>Metazoa</taxon>
        <taxon>Ecdysozoa</taxon>
        <taxon>Arthropoda</taxon>
        <taxon>Crustacea</taxon>
        <taxon>Multicrustacea</taxon>
        <taxon>Malacostraca</taxon>
        <taxon>Eumalacostraca</taxon>
        <taxon>Eucarida</taxon>
        <taxon>Decapoda</taxon>
        <taxon>Pleocyemata</taxon>
        <taxon>Anomura</taxon>
        <taxon>Galatheoidea</taxon>
        <taxon>Porcellanidae</taxon>
        <taxon>Petrolisthes</taxon>
    </lineage>
</organism>
<proteinExistence type="predicted"/>
<evidence type="ECO:0000313" key="4">
    <source>
        <dbReference type="Proteomes" id="UP001292094"/>
    </source>
</evidence>
<accession>A0AAE1NTT1</accession>
<comment type="caution">
    <text evidence="3">The sequence shown here is derived from an EMBL/GenBank/DDBJ whole genome shotgun (WGS) entry which is preliminary data.</text>
</comment>